<feature type="transmembrane region" description="Helical" evidence="1">
    <location>
        <begin position="9"/>
        <end position="28"/>
    </location>
</feature>
<reference evidence="3" key="4">
    <citation type="submission" date="2019-04" db="EMBL/GenBank/DDBJ databases">
        <title>Evolution of Biomass-Degrading Anaerobic Consortia Revealed by Metagenomics.</title>
        <authorList>
            <person name="Peng X."/>
        </authorList>
    </citation>
    <scope>NUCLEOTIDE SEQUENCE</scope>
    <source>
        <strain evidence="3">SIG195</strain>
    </source>
</reference>
<dbReference type="RefSeq" id="WP_039695508.1">
    <property type="nucleotide sequence ID" value="NZ_FNFJ01000010.1"/>
</dbReference>
<name>A0A060RJ99_9STRE</name>
<evidence type="ECO:0000256" key="1">
    <source>
        <dbReference type="SAM" id="Phobius"/>
    </source>
</evidence>
<feature type="transmembrane region" description="Helical" evidence="1">
    <location>
        <begin position="90"/>
        <end position="108"/>
    </location>
</feature>
<reference evidence="2 5" key="2">
    <citation type="submission" date="2014-05" db="EMBL/GenBank/DDBJ databases">
        <title>Genome sequence of Streptococcus gallolyticus.</title>
        <authorList>
            <person name="Del Campo R."/>
        </authorList>
    </citation>
    <scope>NUCLEOTIDE SEQUENCE [LARGE SCALE GENOMIC DNA]</scope>
    <source>
        <strain evidence="2 5">LMG17956</strain>
    </source>
</reference>
<evidence type="ECO:0000313" key="4">
    <source>
        <dbReference type="EMBL" id="SES13423.1"/>
    </source>
</evidence>
<evidence type="ECO:0000313" key="6">
    <source>
        <dbReference type="Proteomes" id="UP000182712"/>
    </source>
</evidence>
<protein>
    <recommendedName>
        <fullName evidence="7">DUF2798 domain-containing protein</fullName>
    </recommendedName>
</protein>
<reference evidence="4 6" key="3">
    <citation type="submission" date="2016-10" db="EMBL/GenBank/DDBJ databases">
        <authorList>
            <person name="de Groot N.N."/>
        </authorList>
    </citation>
    <scope>NUCLEOTIDE SEQUENCE [LARGE SCALE GENOMIC DNA]</scope>
    <source>
        <strain evidence="4 6">VTM2R47</strain>
    </source>
</reference>
<dbReference type="AlphaFoldDB" id="A0A060RJ99"/>
<dbReference type="Proteomes" id="UP000700800">
    <property type="component" value="Unassembled WGS sequence"/>
</dbReference>
<evidence type="ECO:0000313" key="2">
    <source>
        <dbReference type="EMBL" id="CDO19029.1"/>
    </source>
</evidence>
<gene>
    <name evidence="2" type="ORF">BN963_SGAL_02236</name>
    <name evidence="3" type="ORF">E7156_10445</name>
    <name evidence="4" type="ORF">SAMN04487840_11830</name>
</gene>
<keyword evidence="1" id="KW-0812">Transmembrane</keyword>
<evidence type="ECO:0000313" key="3">
    <source>
        <dbReference type="EMBL" id="MBE6165671.1"/>
    </source>
</evidence>
<dbReference type="EMBL" id="SVAF01000049">
    <property type="protein sequence ID" value="MBE6165671.1"/>
    <property type="molecule type" value="Genomic_DNA"/>
</dbReference>
<dbReference type="InterPro" id="IPR021529">
    <property type="entry name" value="DUF2798"/>
</dbReference>
<feature type="transmembrane region" description="Helical" evidence="1">
    <location>
        <begin position="48"/>
        <end position="69"/>
    </location>
</feature>
<dbReference type="Proteomes" id="UP000027584">
    <property type="component" value="Unassembled WGS sequence"/>
</dbReference>
<evidence type="ECO:0008006" key="7">
    <source>
        <dbReference type="Google" id="ProtNLM"/>
    </source>
</evidence>
<dbReference type="EMBL" id="CCBC010000214">
    <property type="protein sequence ID" value="CDO19029.1"/>
    <property type="molecule type" value="Genomic_DNA"/>
</dbReference>
<organism evidence="2 5">
    <name type="scientific">Streptococcus gallolyticus</name>
    <dbReference type="NCBI Taxonomy" id="315405"/>
    <lineage>
        <taxon>Bacteria</taxon>
        <taxon>Bacillati</taxon>
        <taxon>Bacillota</taxon>
        <taxon>Bacilli</taxon>
        <taxon>Lactobacillales</taxon>
        <taxon>Streptococcaceae</taxon>
        <taxon>Streptococcus</taxon>
    </lineage>
</organism>
<keyword evidence="1" id="KW-0472">Membrane</keyword>
<dbReference type="Pfam" id="PF11391">
    <property type="entry name" value="DUF2798"/>
    <property type="match status" value="1"/>
</dbReference>
<reference evidence="2 5" key="1">
    <citation type="submission" date="2014-02" db="EMBL/GenBank/DDBJ databases">
        <authorList>
            <person name="Manrique M."/>
        </authorList>
    </citation>
    <scope>NUCLEOTIDE SEQUENCE [LARGE SCALE GENOMIC DNA]</scope>
    <source>
        <strain evidence="2 5">LMG17956</strain>
    </source>
</reference>
<proteinExistence type="predicted"/>
<feature type="transmembrane region" description="Helical" evidence="1">
    <location>
        <begin position="120"/>
        <end position="142"/>
    </location>
</feature>
<evidence type="ECO:0000313" key="5">
    <source>
        <dbReference type="Proteomes" id="UP000027584"/>
    </source>
</evidence>
<dbReference type="EMBL" id="FOGM01000018">
    <property type="protein sequence ID" value="SES13423.1"/>
    <property type="molecule type" value="Genomic_DNA"/>
</dbReference>
<sequence length="152" mass="17218">MKVSKTREFVFSLSMAFAMSFCMEYYNLSLNNGGANYGLVLDVLKEVWWITIIVFLIQEFFGGPIAVRLMSMLAKPEEIPAFMRPTIRRICTVCVMCPSMAVVSSILFKHPWGNFIPTVLTTLTFNFPMAFSIQIFLLGPVLKKLILESGNK</sequence>
<dbReference type="Proteomes" id="UP000182712">
    <property type="component" value="Unassembled WGS sequence"/>
</dbReference>
<accession>A0A060RJ99</accession>
<keyword evidence="1" id="KW-1133">Transmembrane helix</keyword>